<dbReference type="AlphaFoldDB" id="M0MVL1"/>
<name>M0MVL1_9EURY</name>
<protein>
    <submittedName>
        <fullName evidence="3">Uncharacterized protein</fullName>
    </submittedName>
</protein>
<dbReference type="EMBL" id="AOME01000076">
    <property type="protein sequence ID" value="EMA49787.1"/>
    <property type="molecule type" value="Genomic_DNA"/>
</dbReference>
<dbReference type="InterPro" id="IPR058468">
    <property type="entry name" value="DUF8155_N"/>
</dbReference>
<feature type="domain" description="DUF8155" evidence="1">
    <location>
        <begin position="5"/>
        <end position="148"/>
    </location>
</feature>
<reference evidence="3 4" key="1">
    <citation type="journal article" date="2014" name="PLoS Genet.">
        <title>Phylogenetically driven sequencing of extremely halophilic archaea reveals strategies for static and dynamic osmo-response.</title>
        <authorList>
            <person name="Becker E.A."/>
            <person name="Seitzer P.M."/>
            <person name="Tritt A."/>
            <person name="Larsen D."/>
            <person name="Krusor M."/>
            <person name="Yao A.I."/>
            <person name="Wu D."/>
            <person name="Madern D."/>
            <person name="Eisen J.A."/>
            <person name="Darling A.E."/>
            <person name="Facciotti M.T."/>
        </authorList>
    </citation>
    <scope>NUCLEOTIDE SEQUENCE [LARGE SCALE GENOMIC DNA]</scope>
    <source>
        <strain evidence="3 4">DSM 8989</strain>
    </source>
</reference>
<evidence type="ECO:0000259" key="1">
    <source>
        <dbReference type="Pfam" id="PF26482"/>
    </source>
</evidence>
<organism evidence="3 4">
    <name type="scientific">Halococcus salifodinae DSM 8989</name>
    <dbReference type="NCBI Taxonomy" id="1227456"/>
    <lineage>
        <taxon>Archaea</taxon>
        <taxon>Methanobacteriati</taxon>
        <taxon>Methanobacteriota</taxon>
        <taxon>Stenosarchaea group</taxon>
        <taxon>Halobacteria</taxon>
        <taxon>Halobacteriales</taxon>
        <taxon>Halococcaceae</taxon>
        <taxon>Halococcus</taxon>
    </lineage>
</organism>
<proteinExistence type="predicted"/>
<gene>
    <name evidence="3" type="ORF">C450_15970</name>
</gene>
<evidence type="ECO:0000313" key="3">
    <source>
        <dbReference type="EMBL" id="EMA49787.1"/>
    </source>
</evidence>
<keyword evidence="4" id="KW-1185">Reference proteome</keyword>
<dbReference type="Pfam" id="PF26483">
    <property type="entry name" value="DUF8155_C"/>
    <property type="match status" value="1"/>
</dbReference>
<evidence type="ECO:0000259" key="2">
    <source>
        <dbReference type="Pfam" id="PF26483"/>
    </source>
</evidence>
<accession>M0MVL1</accession>
<dbReference type="STRING" id="1227456.C450_15970"/>
<feature type="domain" description="DUF8155" evidence="2">
    <location>
        <begin position="155"/>
        <end position="285"/>
    </location>
</feature>
<dbReference type="Proteomes" id="UP000011625">
    <property type="component" value="Unassembled WGS sequence"/>
</dbReference>
<dbReference type="InterPro" id="IPR011055">
    <property type="entry name" value="Dup_hybrid_motif"/>
</dbReference>
<dbReference type="Gene3D" id="2.70.70.10">
    <property type="entry name" value="Glucose Permease (Domain IIA)"/>
    <property type="match status" value="1"/>
</dbReference>
<dbReference type="PATRIC" id="fig|1227456.3.peg.3243"/>
<dbReference type="OrthoDB" id="36515at2157"/>
<evidence type="ECO:0000313" key="4">
    <source>
        <dbReference type="Proteomes" id="UP000011625"/>
    </source>
</evidence>
<dbReference type="RefSeq" id="WP_005045023.1">
    <property type="nucleotide sequence ID" value="NZ_AOME01000076.1"/>
</dbReference>
<comment type="caution">
    <text evidence="3">The sequence shown here is derived from an EMBL/GenBank/DDBJ whole genome shotgun (WGS) entry which is preliminary data.</text>
</comment>
<sequence>MAVSLGADVLSQYRRFSLYNSPYVAHEQGHAIDLYPDAGLGPATDGEPSIAPSPVAGEVLDTRTVRAPPKSHAEADDHLLLVDTGEHVARVLHVEPTVSPGDSIAVGDPLGRLVRAGFFAPWVDNHVHLEFRSPDANSYRASGSLPLAVECPIVGLDWDGTGRVVETGDTYAVLDAPSHPDPGERFVGIAADDGGVLDGGLIHYTGGGALATDGDRERDGAVSLLGRAVGHASGRDVAWESLDVLANGERITGLSLFCGREADFGAKLVCPDTEFACGERVTVELHPSDDPIRLG</sequence>
<dbReference type="Pfam" id="PF26482">
    <property type="entry name" value="DUF8155"/>
    <property type="match status" value="1"/>
</dbReference>
<dbReference type="InterPro" id="IPR058817">
    <property type="entry name" value="DUF8155_C"/>
</dbReference>